<evidence type="ECO:0000256" key="2">
    <source>
        <dbReference type="ARBA" id="ARBA00022692"/>
    </source>
</evidence>
<accession>V5FXH3</accession>
<feature type="transmembrane region" description="Helical" evidence="6">
    <location>
        <begin position="274"/>
        <end position="294"/>
    </location>
</feature>
<feature type="domain" description="Rhodopsin" evidence="7">
    <location>
        <begin position="35"/>
        <end position="299"/>
    </location>
</feature>
<comment type="subcellular location">
    <subcellularLocation>
        <location evidence="1">Membrane</location>
        <topology evidence="1">Multi-pass membrane protein</topology>
    </subcellularLocation>
</comment>
<evidence type="ECO:0000259" key="7">
    <source>
        <dbReference type="Pfam" id="PF20684"/>
    </source>
</evidence>
<feature type="transmembrane region" description="Helical" evidence="6">
    <location>
        <begin position="156"/>
        <end position="176"/>
    </location>
</feature>
<evidence type="ECO:0000256" key="3">
    <source>
        <dbReference type="ARBA" id="ARBA00022989"/>
    </source>
</evidence>
<feature type="transmembrane region" description="Helical" evidence="6">
    <location>
        <begin position="196"/>
        <end position="224"/>
    </location>
</feature>
<dbReference type="Proteomes" id="UP000018001">
    <property type="component" value="Unassembled WGS sequence"/>
</dbReference>
<feature type="transmembrane region" description="Helical" evidence="6">
    <location>
        <begin position="18"/>
        <end position="39"/>
    </location>
</feature>
<dbReference type="InParanoid" id="V5FXH3"/>
<comment type="similarity">
    <text evidence="5">Belongs to the SAT4 family.</text>
</comment>
<evidence type="ECO:0000256" key="1">
    <source>
        <dbReference type="ARBA" id="ARBA00004141"/>
    </source>
</evidence>
<dbReference type="GO" id="GO:0016020">
    <property type="term" value="C:membrane"/>
    <property type="evidence" value="ECO:0007669"/>
    <property type="project" value="UniProtKB-SubCell"/>
</dbReference>
<evidence type="ECO:0000313" key="8">
    <source>
        <dbReference type="EMBL" id="GAD94406.1"/>
    </source>
</evidence>
<keyword evidence="3 6" id="KW-1133">Transmembrane helix</keyword>
<name>V5FXH3_BYSSN</name>
<reference evidence="9" key="1">
    <citation type="journal article" date="2014" name="Genome Announc.">
        <title>Draft genome sequence of the formaldehyde-resistant fungus Byssochlamys spectabilis No. 5 (anamorph Paecilomyces variotii No. 5) (NBRC109023).</title>
        <authorList>
            <person name="Oka T."/>
            <person name="Ekino K."/>
            <person name="Fukuda K."/>
            <person name="Nomura Y."/>
        </authorList>
    </citation>
    <scope>NUCLEOTIDE SEQUENCE [LARGE SCALE GENOMIC DNA]</scope>
    <source>
        <strain evidence="9">No. 5 / NBRC 109023</strain>
    </source>
</reference>
<dbReference type="InterPro" id="IPR052337">
    <property type="entry name" value="SAT4-like"/>
</dbReference>
<organism evidence="8 9">
    <name type="scientific">Byssochlamys spectabilis (strain No. 5 / NBRC 109023)</name>
    <name type="common">Paecilomyces variotii</name>
    <dbReference type="NCBI Taxonomy" id="1356009"/>
    <lineage>
        <taxon>Eukaryota</taxon>
        <taxon>Fungi</taxon>
        <taxon>Dikarya</taxon>
        <taxon>Ascomycota</taxon>
        <taxon>Pezizomycotina</taxon>
        <taxon>Eurotiomycetes</taxon>
        <taxon>Eurotiomycetidae</taxon>
        <taxon>Eurotiales</taxon>
        <taxon>Thermoascaceae</taxon>
        <taxon>Paecilomyces</taxon>
    </lineage>
</organism>
<evidence type="ECO:0000256" key="4">
    <source>
        <dbReference type="ARBA" id="ARBA00023136"/>
    </source>
</evidence>
<protein>
    <recommendedName>
        <fullName evidence="7">Rhodopsin domain-containing protein</fullName>
    </recommendedName>
</protein>
<evidence type="ECO:0000313" key="9">
    <source>
        <dbReference type="Proteomes" id="UP000018001"/>
    </source>
</evidence>
<dbReference type="InterPro" id="IPR049326">
    <property type="entry name" value="Rhodopsin_dom_fungi"/>
</dbReference>
<evidence type="ECO:0000256" key="6">
    <source>
        <dbReference type="SAM" id="Phobius"/>
    </source>
</evidence>
<keyword evidence="9" id="KW-1185">Reference proteome</keyword>
<feature type="transmembrane region" description="Helical" evidence="6">
    <location>
        <begin position="236"/>
        <end position="262"/>
    </location>
</feature>
<gene>
    <name evidence="8" type="ORF">PVAR5_3032</name>
</gene>
<dbReference type="PANTHER" id="PTHR33048">
    <property type="entry name" value="PTH11-LIKE INTEGRAL MEMBRANE PROTEIN (AFU_ORTHOLOGUE AFUA_5G11245)"/>
    <property type="match status" value="1"/>
</dbReference>
<dbReference type="OrthoDB" id="3897607at2759"/>
<dbReference type="EMBL" id="BAUL01000090">
    <property type="protein sequence ID" value="GAD94406.1"/>
    <property type="molecule type" value="Genomic_DNA"/>
</dbReference>
<feature type="transmembrane region" description="Helical" evidence="6">
    <location>
        <begin position="51"/>
        <end position="72"/>
    </location>
</feature>
<dbReference type="Pfam" id="PF20684">
    <property type="entry name" value="Fung_rhodopsin"/>
    <property type="match status" value="1"/>
</dbReference>
<dbReference type="HOGENOM" id="CLU_028200_3_1_1"/>
<evidence type="ECO:0000256" key="5">
    <source>
        <dbReference type="ARBA" id="ARBA00038359"/>
    </source>
</evidence>
<dbReference type="PANTHER" id="PTHR33048:SF15">
    <property type="entry name" value="INTEGRAL MEMBRANE PROTEIN"/>
    <property type="match status" value="1"/>
</dbReference>
<dbReference type="eggNOG" id="ENOG502R8GX">
    <property type="taxonomic scope" value="Eukaryota"/>
</dbReference>
<sequence>MAPPGWHPIHPTGLARSILAVAITFSILCTVIMILRVIIRFRLRKFATEDWLMCIGYVINMVHNAVISYGTFTGLGSPDDKIPGGPTGVIWMEGAKVRLSLTCLDYDPEPAPDSHLIYQSVFLWQIFFLSGFVWIKCSICLTLLRIAVIKWHRITLWILIGITVVSTIFVDIYILVQCRPIERTWGEKPGTCLPNTITVAITFVISAFNLITDVTTAVLPFLMLRKVQLTRKRRTAVIMVLSLGVMASIATIARLPFGTAYFAKTNYLVGIGDIILWTVVECDLALIAGSLPMLRALVKGLGSKSSTNGYYVQSAELNSMSRKGYLRHNDTSAATNNDERSLKRGRSFKVHTMQRLIFSVCCGPIGLLEPLEQTNIAVILIPDS</sequence>
<proteinExistence type="inferred from homology"/>
<keyword evidence="4 6" id="KW-0472">Membrane</keyword>
<comment type="caution">
    <text evidence="8">The sequence shown here is derived from an EMBL/GenBank/DDBJ whole genome shotgun (WGS) entry which is preliminary data.</text>
</comment>
<dbReference type="AlphaFoldDB" id="V5FXH3"/>
<keyword evidence="2 6" id="KW-0812">Transmembrane</keyword>
<feature type="transmembrane region" description="Helical" evidence="6">
    <location>
        <begin position="122"/>
        <end position="144"/>
    </location>
</feature>